<dbReference type="Proteomes" id="UP000429211">
    <property type="component" value="Unassembled WGS sequence"/>
</dbReference>
<dbReference type="AlphaFoldDB" id="A0A6N2S2L5"/>
<dbReference type="GO" id="GO:0008237">
    <property type="term" value="F:metallopeptidase activity"/>
    <property type="evidence" value="ECO:0007669"/>
    <property type="project" value="UniProtKB-KW"/>
</dbReference>
<keyword evidence="4" id="KW-0645">Protease</keyword>
<keyword evidence="3" id="KW-0482">Metalloprotease</keyword>
<keyword evidence="1" id="KW-0812">Transmembrane</keyword>
<dbReference type="GO" id="GO:0080120">
    <property type="term" value="P:CAAX-box protein maturation"/>
    <property type="evidence" value="ECO:0007669"/>
    <property type="project" value="UniProtKB-ARBA"/>
</dbReference>
<reference evidence="3 5" key="1">
    <citation type="journal article" date="2019" name="Nat. Med.">
        <title>A library of human gut bacterial isolates paired with longitudinal multiomics data enables mechanistic microbiome research.</title>
        <authorList>
            <person name="Poyet M."/>
            <person name="Groussin M."/>
            <person name="Gibbons S.M."/>
            <person name="Avila-Pacheco J."/>
            <person name="Jiang X."/>
            <person name="Kearney S.M."/>
            <person name="Perrotta A.R."/>
            <person name="Berdy B."/>
            <person name="Zhao S."/>
            <person name="Lieberman T.D."/>
            <person name="Swanson P.K."/>
            <person name="Smith M."/>
            <person name="Roesemann S."/>
            <person name="Alexander J.E."/>
            <person name="Rich S.A."/>
            <person name="Livny J."/>
            <person name="Vlamakis H."/>
            <person name="Clish C."/>
            <person name="Bullock K."/>
            <person name="Deik A."/>
            <person name="Scott J."/>
            <person name="Pierce K.A."/>
            <person name="Xavier R.J."/>
            <person name="Alm E.J."/>
        </authorList>
    </citation>
    <scope>NUCLEOTIDE SEQUENCE [LARGE SCALE GENOMIC DNA]</scope>
    <source>
        <strain evidence="3 5">BIOML-A2</strain>
    </source>
</reference>
<keyword evidence="1" id="KW-1133">Transmembrane helix</keyword>
<feature type="transmembrane region" description="Helical" evidence="1">
    <location>
        <begin position="85"/>
        <end position="103"/>
    </location>
</feature>
<dbReference type="InterPro" id="IPR003675">
    <property type="entry name" value="Rce1/LyrA-like_dom"/>
</dbReference>
<proteinExistence type="predicted"/>
<sequence>MDLFVHTLVSGLVQFALAVLIAFVWWWFSARHQRRFTQWIGLTKIKGGTKTFSFMLLTLLILFGCGWLVIQVIPSTYTYTASTQFGGLGWAALPSVLVHALLNTSGWEELFFRGLLLKRLMGKCGLLVANALQAVLFGLMHGVPLFLMTGMSVVQAAVITLFTGLAGWCMGYMNEKHAQGSIFPSWTVHMLSNVASGTLSAFNML</sequence>
<reference evidence="4" key="2">
    <citation type="submission" date="2019-11" db="EMBL/GenBank/DDBJ databases">
        <authorList>
            <person name="Feng L."/>
        </authorList>
    </citation>
    <scope>NUCLEOTIDE SEQUENCE</scope>
    <source>
        <strain evidence="4">BdentiumLFYP24</strain>
    </source>
</reference>
<feature type="domain" description="CAAX prenyl protease 2/Lysostaphin resistance protein A-like" evidence="2">
    <location>
        <begin position="96"/>
        <end position="194"/>
    </location>
</feature>
<gene>
    <name evidence="4" type="ORF">BDLFYP24_01313</name>
    <name evidence="3" type="ORF">GBB04_03260</name>
</gene>
<dbReference type="RefSeq" id="WP_034518352.1">
    <property type="nucleotide sequence ID" value="NZ_CACRSP010000003.1"/>
</dbReference>
<keyword evidence="3" id="KW-0378">Hydrolase</keyword>
<organism evidence="4">
    <name type="scientific">Bifidobacterium dentium</name>
    <dbReference type="NCBI Taxonomy" id="1689"/>
    <lineage>
        <taxon>Bacteria</taxon>
        <taxon>Bacillati</taxon>
        <taxon>Actinomycetota</taxon>
        <taxon>Actinomycetes</taxon>
        <taxon>Bifidobacteriales</taxon>
        <taxon>Bifidobacteriaceae</taxon>
        <taxon>Bifidobacterium</taxon>
    </lineage>
</organism>
<evidence type="ECO:0000259" key="2">
    <source>
        <dbReference type="Pfam" id="PF02517"/>
    </source>
</evidence>
<feature type="transmembrane region" description="Helical" evidence="1">
    <location>
        <begin position="124"/>
        <end position="147"/>
    </location>
</feature>
<name>A0A6N2S2L5_9BIFI</name>
<evidence type="ECO:0000313" key="4">
    <source>
        <dbReference type="EMBL" id="VYS87923.1"/>
    </source>
</evidence>
<evidence type="ECO:0000313" key="5">
    <source>
        <dbReference type="Proteomes" id="UP000429211"/>
    </source>
</evidence>
<feature type="transmembrane region" description="Helical" evidence="1">
    <location>
        <begin position="153"/>
        <end position="173"/>
    </location>
</feature>
<dbReference type="GO" id="GO:0006508">
    <property type="term" value="P:proteolysis"/>
    <property type="evidence" value="ECO:0007669"/>
    <property type="project" value="UniProtKB-KW"/>
</dbReference>
<evidence type="ECO:0000256" key="1">
    <source>
        <dbReference type="SAM" id="Phobius"/>
    </source>
</evidence>
<accession>A0A6N2S2L5</accession>
<feature type="transmembrane region" description="Helical" evidence="1">
    <location>
        <begin position="12"/>
        <end position="30"/>
    </location>
</feature>
<keyword evidence="1" id="KW-0472">Membrane</keyword>
<feature type="transmembrane region" description="Helical" evidence="1">
    <location>
        <begin position="51"/>
        <end position="73"/>
    </location>
</feature>
<dbReference type="Pfam" id="PF02517">
    <property type="entry name" value="Rce1-like"/>
    <property type="match status" value="1"/>
</dbReference>
<protein>
    <submittedName>
        <fullName evidence="4">CAAX amino terminal protease self- immunity</fullName>
    </submittedName>
    <submittedName>
        <fullName evidence="3">CPBP family intramembrane metalloprotease</fullName>
    </submittedName>
</protein>
<dbReference type="GO" id="GO:0004175">
    <property type="term" value="F:endopeptidase activity"/>
    <property type="evidence" value="ECO:0007669"/>
    <property type="project" value="UniProtKB-ARBA"/>
</dbReference>
<evidence type="ECO:0000313" key="3">
    <source>
        <dbReference type="EMBL" id="KAB7462011.1"/>
    </source>
</evidence>
<dbReference type="EMBL" id="WDPD01000002">
    <property type="protein sequence ID" value="KAB7462011.1"/>
    <property type="molecule type" value="Genomic_DNA"/>
</dbReference>
<dbReference type="EMBL" id="CACRSP010000003">
    <property type="protein sequence ID" value="VYS87923.1"/>
    <property type="molecule type" value="Genomic_DNA"/>
</dbReference>